<dbReference type="Proteomes" id="UP001062263">
    <property type="component" value="Chromosome"/>
</dbReference>
<accession>A0ABN6QK44</accession>
<evidence type="ECO:0000313" key="1">
    <source>
        <dbReference type="EMBL" id="BDL44653.1"/>
    </source>
</evidence>
<sequence>MNEEQIISCQQGNMEVLSSYLGSGNMVVMACVYKAEWEPPSSKNGKGKLTSYATVVRSPHRDFPVGAKIRWINYMEEVSDIPKETLDQWQSLAGKLIYIINPWRKLQKEEGDIATAQDGTEEISYSFNFPIADHTYYNNLRAVLDIPVKTASSPPRVATQAEIDNDHDNFLRGTARKLRQNDVVLAVIIYKYVSTDQGTTFYARVIQSLRGDIPVEALVKWTSPYQKLPAGSPPVTKTTLSCYLTYVLSESKNVKELGEDPEDFKPASTVYSSQVLLGAYDLGNHVDYFPMTESDPGRAMKKLLHIEPAKITAESEAARFKPESGK</sequence>
<keyword evidence="2" id="KW-1185">Reference proteome</keyword>
<gene>
    <name evidence="1" type="ORF">Abiwalacus_22270</name>
</gene>
<dbReference type="EMBL" id="AP025943">
    <property type="protein sequence ID" value="BDL44653.1"/>
    <property type="molecule type" value="Genomic_DNA"/>
</dbReference>
<name>A0ABN6QK44_9BACT</name>
<protein>
    <submittedName>
        <fullName evidence="1">Uncharacterized protein</fullName>
    </submittedName>
</protein>
<organism evidence="1 2">
    <name type="scientific">Akkermansia biwaensis</name>
    <dbReference type="NCBI Taxonomy" id="2946555"/>
    <lineage>
        <taxon>Bacteria</taxon>
        <taxon>Pseudomonadati</taxon>
        <taxon>Verrucomicrobiota</taxon>
        <taxon>Verrucomicrobiia</taxon>
        <taxon>Verrucomicrobiales</taxon>
        <taxon>Akkermansiaceae</taxon>
        <taxon>Akkermansia</taxon>
    </lineage>
</organism>
<evidence type="ECO:0000313" key="2">
    <source>
        <dbReference type="Proteomes" id="UP001062263"/>
    </source>
</evidence>
<reference evidence="1" key="1">
    <citation type="submission" date="2022-06" db="EMBL/GenBank/DDBJ databases">
        <title>Akkermansia biwalacus sp. nov., an anaerobic mucin-degrading bacterium isolated from human intestine.</title>
        <authorList>
            <person name="Kobayashi Y."/>
            <person name="Inoue S."/>
            <person name="Kawahara T."/>
            <person name="Kohda N."/>
        </authorList>
    </citation>
    <scope>NUCLEOTIDE SEQUENCE</scope>
    <source>
        <strain evidence="1">WON2089</strain>
    </source>
</reference>
<proteinExistence type="predicted"/>